<evidence type="ECO:0000313" key="2">
    <source>
        <dbReference type="EMBL" id="MBA0633471.1"/>
    </source>
</evidence>
<dbReference type="AlphaFoldDB" id="A0A7J8T528"/>
<proteinExistence type="predicted"/>
<dbReference type="Proteomes" id="UP000593561">
    <property type="component" value="Unassembled WGS sequence"/>
</dbReference>
<evidence type="ECO:0000256" key="1">
    <source>
        <dbReference type="SAM" id="MobiDB-lite"/>
    </source>
</evidence>
<dbReference type="EMBL" id="JABFAC010000044">
    <property type="protein sequence ID" value="MBA0633471.1"/>
    <property type="molecule type" value="Genomic_DNA"/>
</dbReference>
<evidence type="ECO:0000313" key="3">
    <source>
        <dbReference type="Proteomes" id="UP000593561"/>
    </source>
</evidence>
<protein>
    <submittedName>
        <fullName evidence="2">Uncharacterized protein</fullName>
    </submittedName>
</protein>
<name>A0A7J8T528_GOSDV</name>
<gene>
    <name evidence="2" type="ORF">Godav_005380</name>
</gene>
<keyword evidence="3" id="KW-1185">Reference proteome</keyword>
<comment type="caution">
    <text evidence="2">The sequence shown here is derived from an EMBL/GenBank/DDBJ whole genome shotgun (WGS) entry which is preliminary data.</text>
</comment>
<feature type="region of interest" description="Disordered" evidence="1">
    <location>
        <begin position="83"/>
        <end position="109"/>
    </location>
</feature>
<accession>A0A7J8T528</accession>
<reference evidence="2 3" key="1">
    <citation type="journal article" date="2019" name="Genome Biol. Evol.">
        <title>Insights into the evolution of the New World diploid cottons (Gossypium, subgenus Houzingenia) based on genome sequencing.</title>
        <authorList>
            <person name="Grover C.E."/>
            <person name="Arick M.A. 2nd"/>
            <person name="Thrash A."/>
            <person name="Conover J.L."/>
            <person name="Sanders W.S."/>
            <person name="Peterson D.G."/>
            <person name="Frelichowski J.E."/>
            <person name="Scheffler J.A."/>
            <person name="Scheffler B.E."/>
            <person name="Wendel J.F."/>
        </authorList>
    </citation>
    <scope>NUCLEOTIDE SEQUENCE [LARGE SCALE GENOMIC DNA]</scope>
    <source>
        <strain evidence="2">27</strain>
        <tissue evidence="2">Leaf</tissue>
    </source>
</reference>
<organism evidence="2 3">
    <name type="scientific">Gossypium davidsonii</name>
    <name type="common">Davidson's cotton</name>
    <name type="synonym">Gossypium klotzschianum subsp. davidsonii</name>
    <dbReference type="NCBI Taxonomy" id="34287"/>
    <lineage>
        <taxon>Eukaryota</taxon>
        <taxon>Viridiplantae</taxon>
        <taxon>Streptophyta</taxon>
        <taxon>Embryophyta</taxon>
        <taxon>Tracheophyta</taxon>
        <taxon>Spermatophyta</taxon>
        <taxon>Magnoliopsida</taxon>
        <taxon>eudicotyledons</taxon>
        <taxon>Gunneridae</taxon>
        <taxon>Pentapetalae</taxon>
        <taxon>rosids</taxon>
        <taxon>malvids</taxon>
        <taxon>Malvales</taxon>
        <taxon>Malvaceae</taxon>
        <taxon>Malvoideae</taxon>
        <taxon>Gossypium</taxon>
    </lineage>
</organism>
<feature type="compositionally biased region" description="Polar residues" evidence="1">
    <location>
        <begin position="100"/>
        <end position="109"/>
    </location>
</feature>
<sequence>MEVRGTKISGCKTNTLLNECKCKDVRECLVRSCFLECKIIHPNPTSIITKWVSGCELTVPHIEIWVQSCGRHSSKLLHRRLFGKGGTGEGAGSKLEGPQPQKSPNMNTF</sequence>